<dbReference type="Proteomes" id="UP000035083">
    <property type="component" value="Unassembled WGS sequence"/>
</dbReference>
<reference evidence="2 3" key="1">
    <citation type="submission" date="2012-12" db="EMBL/GenBank/DDBJ databases">
        <title>Whole genome shotgun sequence of Gordonia sihwensis NBRC 108236.</title>
        <authorList>
            <person name="Yoshida I."/>
            <person name="Hosoyama A."/>
            <person name="Tsuchikane K."/>
            <person name="Ando Y."/>
            <person name="Baba S."/>
            <person name="Ohji S."/>
            <person name="Hamada M."/>
            <person name="Tamura T."/>
            <person name="Yamazoe A."/>
            <person name="Yamazaki S."/>
            <person name="Fujita N."/>
        </authorList>
    </citation>
    <scope>NUCLEOTIDE SEQUENCE [LARGE SCALE GENOMIC DNA]</scope>
    <source>
        <strain evidence="2 3">NBRC 108236</strain>
    </source>
</reference>
<feature type="transmembrane region" description="Helical" evidence="1">
    <location>
        <begin position="180"/>
        <end position="201"/>
    </location>
</feature>
<keyword evidence="1" id="KW-1133">Transmembrane helix</keyword>
<feature type="transmembrane region" description="Helical" evidence="1">
    <location>
        <begin position="207"/>
        <end position="225"/>
    </location>
</feature>
<feature type="transmembrane region" description="Helical" evidence="1">
    <location>
        <begin position="400"/>
        <end position="419"/>
    </location>
</feature>
<protein>
    <recommendedName>
        <fullName evidence="4">Low temperature requirement protein A</fullName>
    </recommendedName>
</protein>
<dbReference type="PANTHER" id="PTHR36840:SF1">
    <property type="entry name" value="BLL5714 PROTEIN"/>
    <property type="match status" value="1"/>
</dbReference>
<dbReference type="PANTHER" id="PTHR36840">
    <property type="entry name" value="BLL5714 PROTEIN"/>
    <property type="match status" value="1"/>
</dbReference>
<gene>
    <name evidence="2" type="ORF">GSI01S_25_00700</name>
</gene>
<feature type="transmembrane region" description="Helical" evidence="1">
    <location>
        <begin position="149"/>
        <end position="168"/>
    </location>
</feature>
<feature type="transmembrane region" description="Helical" evidence="1">
    <location>
        <begin position="84"/>
        <end position="105"/>
    </location>
</feature>
<dbReference type="AlphaFoldDB" id="L7LP76"/>
<feature type="transmembrane region" description="Helical" evidence="1">
    <location>
        <begin position="117"/>
        <end position="137"/>
    </location>
</feature>
<feature type="transmembrane region" description="Helical" evidence="1">
    <location>
        <begin position="376"/>
        <end position="394"/>
    </location>
</feature>
<keyword evidence="1" id="KW-0812">Transmembrane</keyword>
<evidence type="ECO:0000313" key="2">
    <source>
        <dbReference type="EMBL" id="GAC61917.1"/>
    </source>
</evidence>
<feature type="transmembrane region" description="Helical" evidence="1">
    <location>
        <begin position="246"/>
        <end position="266"/>
    </location>
</feature>
<feature type="transmembrane region" description="Helical" evidence="1">
    <location>
        <begin position="346"/>
        <end position="369"/>
    </location>
</feature>
<proteinExistence type="predicted"/>
<evidence type="ECO:0000256" key="1">
    <source>
        <dbReference type="SAM" id="Phobius"/>
    </source>
</evidence>
<sequence length="426" mass="44967">MRGRPRAARSRSAGSLAPDAVGSTVFDVSVSTTIRRMSGRDPAEDGRAASDLEVFYDLVFVVAFSIAGAQLAEYLAEGHYRAAVIGYAIATFAAVWAWINFAWFSSAFDTDDWVYRLLTLVQMVGVAIIAIGLPPVFASIDANRHVDLAVVVIGYIVMRAGMIVQWLRAAVQAPEYRATCLTYALMTTVAQVGWVAVAAVSMTLGPTLIAIAVCMVAELLGPAIAETRFRATPWHPGHIVERYSTLVVITLGEGVVGTVAVLQAVIGRTGWSTETAVLGLTAMGVTFAMWWLYFQLEVGRPLAARPGMAFVFGYGSMPIVIGCAAVGAGLHVVAMWLEGEAEISQAAVYGAVAVPLAVFCLGTIVMFYLLAGADRLLIPLFLAASVPLIAGGVLAVSGVGLLACVVVGCLTPVLPLLLVEASARRR</sequence>
<evidence type="ECO:0008006" key="4">
    <source>
        <dbReference type="Google" id="ProtNLM"/>
    </source>
</evidence>
<comment type="caution">
    <text evidence="2">The sequence shown here is derived from an EMBL/GenBank/DDBJ whole genome shotgun (WGS) entry which is preliminary data.</text>
</comment>
<evidence type="ECO:0000313" key="3">
    <source>
        <dbReference type="Proteomes" id="UP000035083"/>
    </source>
</evidence>
<feature type="transmembrane region" description="Helical" evidence="1">
    <location>
        <begin position="54"/>
        <end position="72"/>
    </location>
</feature>
<accession>L7LP76</accession>
<feature type="transmembrane region" description="Helical" evidence="1">
    <location>
        <begin position="278"/>
        <end position="296"/>
    </location>
</feature>
<dbReference type="eggNOG" id="COG4292">
    <property type="taxonomic scope" value="Bacteria"/>
</dbReference>
<dbReference type="EMBL" id="BANU01000025">
    <property type="protein sequence ID" value="GAC61917.1"/>
    <property type="molecule type" value="Genomic_DNA"/>
</dbReference>
<organism evidence="2 3">
    <name type="scientific">Gordonia sihwensis NBRC 108236</name>
    <dbReference type="NCBI Taxonomy" id="1223544"/>
    <lineage>
        <taxon>Bacteria</taxon>
        <taxon>Bacillati</taxon>
        <taxon>Actinomycetota</taxon>
        <taxon>Actinomycetes</taxon>
        <taxon>Mycobacteriales</taxon>
        <taxon>Gordoniaceae</taxon>
        <taxon>Gordonia</taxon>
    </lineage>
</organism>
<keyword evidence="3" id="KW-1185">Reference proteome</keyword>
<dbReference type="Pfam" id="PF06772">
    <property type="entry name" value="LtrA"/>
    <property type="match status" value="1"/>
</dbReference>
<keyword evidence="1" id="KW-0472">Membrane</keyword>
<name>L7LP76_9ACTN</name>
<feature type="transmembrane region" description="Helical" evidence="1">
    <location>
        <begin position="308"/>
        <end position="334"/>
    </location>
</feature>
<dbReference type="InterPro" id="IPR010640">
    <property type="entry name" value="Low_temperature_requirement_A"/>
</dbReference>